<keyword evidence="3" id="KW-1185">Reference proteome</keyword>
<accession>A0AAE9F9E5</accession>
<organism evidence="2 3">
    <name type="scientific">Caenorhabditis briggsae</name>
    <dbReference type="NCBI Taxonomy" id="6238"/>
    <lineage>
        <taxon>Eukaryota</taxon>
        <taxon>Metazoa</taxon>
        <taxon>Ecdysozoa</taxon>
        <taxon>Nematoda</taxon>
        <taxon>Chromadorea</taxon>
        <taxon>Rhabditida</taxon>
        <taxon>Rhabditina</taxon>
        <taxon>Rhabditomorpha</taxon>
        <taxon>Rhabditoidea</taxon>
        <taxon>Rhabditidae</taxon>
        <taxon>Peloderinae</taxon>
        <taxon>Caenorhabditis</taxon>
    </lineage>
</organism>
<feature type="compositionally biased region" description="Polar residues" evidence="1">
    <location>
        <begin position="99"/>
        <end position="108"/>
    </location>
</feature>
<feature type="compositionally biased region" description="Polar residues" evidence="1">
    <location>
        <begin position="199"/>
        <end position="214"/>
    </location>
</feature>
<dbReference type="Proteomes" id="UP000829354">
    <property type="component" value="Chromosome V"/>
</dbReference>
<dbReference type="EMBL" id="CP092624">
    <property type="protein sequence ID" value="UMM37292.1"/>
    <property type="molecule type" value="Genomic_DNA"/>
</dbReference>
<sequence>MEKQRRKLHSISFYKWSASVTAKTKSVPVTPLTKHATAPRPSAVSSTAAPLPLTKTAAKLDVPADANVTNAKDRHSAWGSDIDETFCGPGKICGDDWTPLNSLTPTPESQRRRFREPRTQDNVEGIITEQPGFFENHSIDDEITTIATNFDVMTVHEENFQEIPPILVAPVRPRTRRKKKKTLRRKPVVKGRRRRNIKSGRSQLSKTATQTPILQKNHGRPRRHLIYVRRIRFHQDPRYPAIPRPQKNVDLKFRRSHPEDVKNRFSKVIPPRHLKGYPISARPHFRYRGIPKVIG</sequence>
<protein>
    <submittedName>
        <fullName evidence="2">Uncharacterized protein</fullName>
    </submittedName>
</protein>
<name>A0AAE9F9E5_CAEBR</name>
<evidence type="ECO:0000313" key="2">
    <source>
        <dbReference type="EMBL" id="UMM37292.1"/>
    </source>
</evidence>
<feature type="compositionally biased region" description="Basic residues" evidence="1">
    <location>
        <begin position="174"/>
        <end position="198"/>
    </location>
</feature>
<dbReference type="AlphaFoldDB" id="A0AAE9F9E5"/>
<reference evidence="2 3" key="1">
    <citation type="submission" date="2022-04" db="EMBL/GenBank/DDBJ databases">
        <title>Chromosome-level reference genomes for two strains of Caenorhabditis briggsae: an improved platform for comparative genomics.</title>
        <authorList>
            <person name="Stevens L."/>
            <person name="Andersen E."/>
        </authorList>
    </citation>
    <scope>NUCLEOTIDE SEQUENCE [LARGE SCALE GENOMIC DNA]</scope>
    <source>
        <strain evidence="2">VX34</strain>
        <tissue evidence="2">Whole-organism</tissue>
    </source>
</reference>
<evidence type="ECO:0000256" key="1">
    <source>
        <dbReference type="SAM" id="MobiDB-lite"/>
    </source>
</evidence>
<evidence type="ECO:0000313" key="3">
    <source>
        <dbReference type="Proteomes" id="UP000829354"/>
    </source>
</evidence>
<gene>
    <name evidence="2" type="ORF">L5515_009093</name>
</gene>
<feature type="region of interest" description="Disordered" evidence="1">
    <location>
        <begin position="98"/>
        <end position="118"/>
    </location>
</feature>
<feature type="region of interest" description="Disordered" evidence="1">
    <location>
        <begin position="174"/>
        <end position="218"/>
    </location>
</feature>
<proteinExistence type="predicted"/>